<dbReference type="RefSeq" id="WP_200590789.1">
    <property type="nucleotide sequence ID" value="NZ_JAEPBG010000002.1"/>
</dbReference>
<dbReference type="InterPro" id="IPR050465">
    <property type="entry name" value="UPF0194_transport"/>
</dbReference>
<gene>
    <name evidence="5" type="ORF">JJB74_05185</name>
</gene>
<proteinExistence type="predicted"/>
<evidence type="ECO:0000313" key="6">
    <source>
        <dbReference type="Proteomes" id="UP000622890"/>
    </source>
</evidence>
<dbReference type="PANTHER" id="PTHR32347">
    <property type="entry name" value="EFFLUX SYSTEM COMPONENT YKNX-RELATED"/>
    <property type="match status" value="1"/>
</dbReference>
<dbReference type="Proteomes" id="UP000622890">
    <property type="component" value="Unassembled WGS sequence"/>
</dbReference>
<dbReference type="EMBL" id="JAEPBG010000002">
    <property type="protein sequence ID" value="MBK4734000.1"/>
    <property type="molecule type" value="Genomic_DNA"/>
</dbReference>
<keyword evidence="4" id="KW-1133">Transmembrane helix</keyword>
<keyword evidence="4" id="KW-0812">Transmembrane</keyword>
<evidence type="ECO:0000256" key="1">
    <source>
        <dbReference type="ARBA" id="ARBA00004196"/>
    </source>
</evidence>
<keyword evidence="4" id="KW-0472">Membrane</keyword>
<evidence type="ECO:0000256" key="2">
    <source>
        <dbReference type="ARBA" id="ARBA00023054"/>
    </source>
</evidence>
<dbReference type="NCBIfam" id="TIGR03794">
    <property type="entry name" value="NHLM_micro_HlyD"/>
    <property type="match status" value="1"/>
</dbReference>
<evidence type="ECO:0000256" key="3">
    <source>
        <dbReference type="SAM" id="Coils"/>
    </source>
</evidence>
<accession>A0A934SR72</accession>
<name>A0A934SR72_9BURK</name>
<comment type="caution">
    <text evidence="5">The sequence shown here is derived from an EMBL/GenBank/DDBJ whole genome shotgun (WGS) entry which is preliminary data.</text>
</comment>
<dbReference type="PANTHER" id="PTHR32347:SF23">
    <property type="entry name" value="BLL5650 PROTEIN"/>
    <property type="match status" value="1"/>
</dbReference>
<dbReference type="InterPro" id="IPR022275">
    <property type="entry name" value="NHPM_bacteriocin_SS_HylD"/>
</dbReference>
<feature type="coiled-coil region" evidence="3">
    <location>
        <begin position="185"/>
        <end position="244"/>
    </location>
</feature>
<protein>
    <submittedName>
        <fullName evidence="5">NHLP bacteriocin system secretion protein</fullName>
    </submittedName>
</protein>
<dbReference type="AlphaFoldDB" id="A0A934SR72"/>
<sequence>MRPDLFRKTALESLSTPEQLDAALQVTKPRAWIALSAIALVLLAVLVWSIFGTLPANVHGQGIIMREGGTFNVVAFGNGVITEMKDLQIGDMVKKGQVLGRIAQPELEQQIEAQRTVVRELQQDEARVAESVRLLEPVRDKSARLQQTALQRTIASKRDQLRSLHLIQQGQEELLRDGLITRQRYEQTRQQAMAAESDIDTAMTQMERLSVDRIETEAVQQARLAEARSRLLQAQNRLEDLVVQHRLASTIVSTYDGAVVETMAMKGDALRNGQPVLSVEVNEGHLEAVIYLPPESNAKLLKPGMPAQISPATAKKERFGYLIGKVTAVSQYPSTEQGMLSLFNNATLVRELTRNGPPLAVAVQLERDPATKSGYKWSSTTGTRVELTSGTLATGTFVVESKRPISLLIPLLREMVGV</sequence>
<evidence type="ECO:0000313" key="5">
    <source>
        <dbReference type="EMBL" id="MBK4734000.1"/>
    </source>
</evidence>
<dbReference type="GO" id="GO:0030313">
    <property type="term" value="C:cell envelope"/>
    <property type="evidence" value="ECO:0007669"/>
    <property type="project" value="UniProtKB-SubCell"/>
</dbReference>
<keyword evidence="2 3" id="KW-0175">Coiled coil</keyword>
<keyword evidence="6" id="KW-1185">Reference proteome</keyword>
<reference evidence="5" key="1">
    <citation type="submission" date="2021-01" db="EMBL/GenBank/DDBJ databases">
        <title>Genome sequence of strain Noviherbaspirillum sp. DKR-6.</title>
        <authorList>
            <person name="Chaudhary D.K."/>
        </authorList>
    </citation>
    <scope>NUCLEOTIDE SEQUENCE</scope>
    <source>
        <strain evidence="5">DKR-6</strain>
    </source>
</reference>
<evidence type="ECO:0000256" key="4">
    <source>
        <dbReference type="SAM" id="Phobius"/>
    </source>
</evidence>
<organism evidence="5 6">
    <name type="scientific">Noviherbaspirillum pedocola</name>
    <dbReference type="NCBI Taxonomy" id="2801341"/>
    <lineage>
        <taxon>Bacteria</taxon>
        <taxon>Pseudomonadati</taxon>
        <taxon>Pseudomonadota</taxon>
        <taxon>Betaproteobacteria</taxon>
        <taxon>Burkholderiales</taxon>
        <taxon>Oxalobacteraceae</taxon>
        <taxon>Noviherbaspirillum</taxon>
    </lineage>
</organism>
<comment type="subcellular location">
    <subcellularLocation>
        <location evidence="1">Cell envelope</location>
    </subcellularLocation>
</comment>
<feature type="transmembrane region" description="Helical" evidence="4">
    <location>
        <begin position="31"/>
        <end position="51"/>
    </location>
</feature>